<dbReference type="SUPFAM" id="SSF117856">
    <property type="entry name" value="AF0104/ALDC/Ptd012-like"/>
    <property type="match status" value="1"/>
</dbReference>
<keyword evidence="8" id="KW-1185">Reference proteome</keyword>
<dbReference type="PANTHER" id="PTHR13204">
    <property type="entry name" value="PTD012 PROTEIN"/>
    <property type="match status" value="1"/>
</dbReference>
<evidence type="ECO:0000256" key="5">
    <source>
        <dbReference type="ARBA" id="ARBA00022833"/>
    </source>
</evidence>
<evidence type="ECO:0000256" key="1">
    <source>
        <dbReference type="ARBA" id="ARBA00004123"/>
    </source>
</evidence>
<dbReference type="GO" id="GO:0005634">
    <property type="term" value="C:nucleus"/>
    <property type="evidence" value="ECO:0007669"/>
    <property type="project" value="UniProtKB-SubCell"/>
</dbReference>
<sequence>VGMNFMHSSESEEQLIALNEQESNYIFLNEEGQVETQCHPWGPVYCDLYGSVYVCNGKQDKVLEVYVKGNRDPNVEILNVIRASLRLHYLIADADTTARVGLSGLLFITSGKVLASVMPRTFSQTLLQNKEEINGWNRNFEISAPVVVHGTMFSFSELNIIHNERLYHEKFCTVNALSSHILRNPNEQLKGSRLFTSTSAHEIECRGYFNVVSKLHRVGAEVVK</sequence>
<dbReference type="PANTHER" id="PTHR13204:SF1">
    <property type="entry name" value="ESTER HYDROLASE C11ORF54"/>
    <property type="match status" value="1"/>
</dbReference>
<comment type="subunit">
    <text evidence="2">Monomer.</text>
</comment>
<evidence type="ECO:0000313" key="8">
    <source>
        <dbReference type="Proteomes" id="UP000504618"/>
    </source>
</evidence>
<keyword evidence="3" id="KW-0479">Metal-binding</keyword>
<dbReference type="Proteomes" id="UP000504618">
    <property type="component" value="Unplaced"/>
</dbReference>
<proteinExistence type="predicted"/>
<evidence type="ECO:0000256" key="4">
    <source>
        <dbReference type="ARBA" id="ARBA00022801"/>
    </source>
</evidence>
<evidence type="ECO:0000256" key="3">
    <source>
        <dbReference type="ARBA" id="ARBA00022723"/>
    </source>
</evidence>
<feature type="non-terminal residue" evidence="9">
    <location>
        <position position="1"/>
    </location>
</feature>
<evidence type="ECO:0000313" key="9">
    <source>
        <dbReference type="RefSeq" id="XP_024885086.1"/>
    </source>
</evidence>
<evidence type="ECO:0000259" key="7">
    <source>
        <dbReference type="Pfam" id="PF08925"/>
    </source>
</evidence>
<dbReference type="Pfam" id="PF08925">
    <property type="entry name" value="DUF1907"/>
    <property type="match status" value="1"/>
</dbReference>
<name>A0A6J1QW28_9HYME</name>
<protein>
    <submittedName>
        <fullName evidence="9">Ester hydrolase C11orf54 homolog</fullName>
    </submittedName>
</protein>
<dbReference type="RefSeq" id="XP_024885086.1">
    <property type="nucleotide sequence ID" value="XM_025029318.1"/>
</dbReference>
<accession>A0A6J1QW28</accession>
<keyword evidence="5" id="KW-0862">Zinc</keyword>
<dbReference type="GeneID" id="112463123"/>
<comment type="subcellular location">
    <subcellularLocation>
        <location evidence="1">Nucleus</location>
    </subcellularLocation>
</comment>
<dbReference type="GO" id="GO:0016788">
    <property type="term" value="F:hydrolase activity, acting on ester bonds"/>
    <property type="evidence" value="ECO:0007669"/>
    <property type="project" value="TreeGrafter"/>
</dbReference>
<reference evidence="9" key="1">
    <citation type="submission" date="2025-08" db="UniProtKB">
        <authorList>
            <consortium name="RefSeq"/>
        </authorList>
    </citation>
    <scope>IDENTIFICATION</scope>
    <source>
        <tissue evidence="9">Whole body</tissue>
    </source>
</reference>
<feature type="domain" description="DUF1907" evidence="7">
    <location>
        <begin position="18"/>
        <end position="218"/>
    </location>
</feature>
<keyword evidence="6" id="KW-0539">Nucleus</keyword>
<dbReference type="GO" id="GO:0008270">
    <property type="term" value="F:zinc ion binding"/>
    <property type="evidence" value="ECO:0007669"/>
    <property type="project" value="TreeGrafter"/>
</dbReference>
<dbReference type="InterPro" id="IPR015021">
    <property type="entry name" value="C11orf54_DUF1907"/>
</dbReference>
<keyword evidence="4 9" id="KW-0378">Hydrolase</keyword>
<evidence type="ECO:0000256" key="2">
    <source>
        <dbReference type="ARBA" id="ARBA00011245"/>
    </source>
</evidence>
<evidence type="ECO:0000256" key="6">
    <source>
        <dbReference type="ARBA" id="ARBA00023242"/>
    </source>
</evidence>
<dbReference type="AlphaFoldDB" id="A0A6J1QW28"/>
<organism evidence="8 9">
    <name type="scientific">Temnothorax curvispinosus</name>
    <dbReference type="NCBI Taxonomy" id="300111"/>
    <lineage>
        <taxon>Eukaryota</taxon>
        <taxon>Metazoa</taxon>
        <taxon>Ecdysozoa</taxon>
        <taxon>Arthropoda</taxon>
        <taxon>Hexapoda</taxon>
        <taxon>Insecta</taxon>
        <taxon>Pterygota</taxon>
        <taxon>Neoptera</taxon>
        <taxon>Endopterygota</taxon>
        <taxon>Hymenoptera</taxon>
        <taxon>Apocrita</taxon>
        <taxon>Aculeata</taxon>
        <taxon>Formicoidea</taxon>
        <taxon>Formicidae</taxon>
        <taxon>Myrmicinae</taxon>
        <taxon>Temnothorax</taxon>
    </lineage>
</organism>
<gene>
    <name evidence="9" type="primary">LOC112463123</name>
</gene>